<comment type="caution">
    <text evidence="1">The sequence shown here is derived from an EMBL/GenBank/DDBJ whole genome shotgun (WGS) entry which is preliminary data.</text>
</comment>
<sequence>MATPRELFWRLRARLSYAVARRLMGWPWMVRQPRSWAWMQGQFARMAALGDVGAQSFYGHLLLFRGQGYGAREEGLRLLRLAAAAGDDKAAYQVGVQALKGDTRHAGDAQEAARYWGQAAGAGHPLAARKLGELYRSGGPGLEPDEAQAEHYETRARQLGL</sequence>
<dbReference type="SUPFAM" id="SSF81901">
    <property type="entry name" value="HCP-like"/>
    <property type="match status" value="1"/>
</dbReference>
<evidence type="ECO:0000313" key="2">
    <source>
        <dbReference type="Proteomes" id="UP000306635"/>
    </source>
</evidence>
<gene>
    <name evidence="1" type="ORF">FAS41_26615</name>
</gene>
<dbReference type="EMBL" id="SWDV01000045">
    <property type="protein sequence ID" value="TLX70898.1"/>
    <property type="molecule type" value="Genomic_DNA"/>
</dbReference>
<name>A0A5R9RAH4_9PSED</name>
<proteinExistence type="predicted"/>
<keyword evidence="2" id="KW-1185">Reference proteome</keyword>
<dbReference type="AlphaFoldDB" id="A0A5R9RAH4"/>
<dbReference type="Gene3D" id="1.25.40.10">
    <property type="entry name" value="Tetratricopeptide repeat domain"/>
    <property type="match status" value="1"/>
</dbReference>
<dbReference type="OrthoDB" id="7024154at2"/>
<dbReference type="InterPro" id="IPR011990">
    <property type="entry name" value="TPR-like_helical_dom_sf"/>
</dbReference>
<dbReference type="Proteomes" id="UP000306635">
    <property type="component" value="Unassembled WGS sequence"/>
</dbReference>
<organism evidence="1 2">
    <name type="scientific">Pseudomonas nicosulfuronedens</name>
    <dbReference type="NCBI Taxonomy" id="2571105"/>
    <lineage>
        <taxon>Bacteria</taxon>
        <taxon>Pseudomonadati</taxon>
        <taxon>Pseudomonadota</taxon>
        <taxon>Gammaproteobacteria</taxon>
        <taxon>Pseudomonadales</taxon>
        <taxon>Pseudomonadaceae</taxon>
        <taxon>Pseudomonas</taxon>
    </lineage>
</organism>
<reference evidence="1 2" key="1">
    <citation type="submission" date="2019-04" db="EMBL/GenBank/DDBJ databases">
        <authorList>
            <person name="Li M."/>
        </authorList>
    </citation>
    <scope>NUCLEOTIDE SEQUENCE [LARGE SCALE GENOMIC DNA]</scope>
    <source>
        <strain evidence="1 2">LAM1902</strain>
    </source>
</reference>
<accession>A0A5R9RAH4</accession>
<protein>
    <submittedName>
        <fullName evidence="1">Sel1 repeat family protein</fullName>
    </submittedName>
</protein>
<evidence type="ECO:0000313" key="1">
    <source>
        <dbReference type="EMBL" id="TLX70898.1"/>
    </source>
</evidence>